<sequence>MLKWHRARRRASDTPFTASRIVEGLRAGASVEVDLLIHRDRGFVVLHDRNLAPGTTGRGQVHRASAHKLRALRLRSADGRAGNDPVLLLDDLAGLLDSMELPPTASLQLDFKEDARALDGRCIASFAAAVAPFASHAILSCGDAEAVRVLTDAVPGLAVGYDPCHRGAADALLASRDFAGFVEAACTASPRASMIYLEIRLILAADDDGVDLIGAFHDSGRRVDAYTFAGPANPGWRPVIDRLLELGVDQITVDDPDGVAALYGG</sequence>
<accession>L7LAR0</accession>
<dbReference type="Pfam" id="PF03009">
    <property type="entry name" value="GDPD"/>
    <property type="match status" value="1"/>
</dbReference>
<dbReference type="RefSeq" id="WP_005941172.1">
    <property type="nucleotide sequence ID" value="NZ_ATVK01000053.1"/>
</dbReference>
<evidence type="ECO:0000313" key="3">
    <source>
        <dbReference type="Proteomes" id="UP000053405"/>
    </source>
</evidence>
<dbReference type="SUPFAM" id="SSF51695">
    <property type="entry name" value="PLC-like phosphodiesterases"/>
    <property type="match status" value="1"/>
</dbReference>
<feature type="domain" description="GP-PDE" evidence="1">
    <location>
        <begin position="28"/>
        <end position="257"/>
    </location>
</feature>
<dbReference type="GO" id="GO:0006629">
    <property type="term" value="P:lipid metabolic process"/>
    <property type="evidence" value="ECO:0007669"/>
    <property type="project" value="InterPro"/>
</dbReference>
<evidence type="ECO:0000313" key="2">
    <source>
        <dbReference type="EMBL" id="GAC57974.1"/>
    </source>
</evidence>
<dbReference type="AlphaFoldDB" id="L7LAR0"/>
<organism evidence="2 3">
    <name type="scientific">Gordonia hirsuta DSM 44140 = NBRC 16056</name>
    <dbReference type="NCBI Taxonomy" id="1121927"/>
    <lineage>
        <taxon>Bacteria</taxon>
        <taxon>Bacillati</taxon>
        <taxon>Actinomycetota</taxon>
        <taxon>Actinomycetes</taxon>
        <taxon>Mycobacteriales</taxon>
        <taxon>Gordoniaceae</taxon>
        <taxon>Gordonia</taxon>
    </lineage>
</organism>
<dbReference type="GO" id="GO:0008081">
    <property type="term" value="F:phosphoric diester hydrolase activity"/>
    <property type="evidence" value="ECO:0007669"/>
    <property type="project" value="InterPro"/>
</dbReference>
<proteinExistence type="predicted"/>
<dbReference type="InterPro" id="IPR030395">
    <property type="entry name" value="GP_PDE_dom"/>
</dbReference>
<dbReference type="STRING" id="1121927.GOHSU_28_00290"/>
<protein>
    <recommendedName>
        <fullName evidence="1">GP-PDE domain-containing protein</fullName>
    </recommendedName>
</protein>
<dbReference type="EMBL" id="BANT01000028">
    <property type="protein sequence ID" value="GAC57974.1"/>
    <property type="molecule type" value="Genomic_DNA"/>
</dbReference>
<gene>
    <name evidence="2" type="ORF">GOHSU_28_00290</name>
</gene>
<dbReference type="InterPro" id="IPR017946">
    <property type="entry name" value="PLC-like_Pdiesterase_TIM-brl"/>
</dbReference>
<comment type="caution">
    <text evidence="2">The sequence shown here is derived from an EMBL/GenBank/DDBJ whole genome shotgun (WGS) entry which is preliminary data.</text>
</comment>
<reference evidence="2 3" key="1">
    <citation type="submission" date="2012-12" db="EMBL/GenBank/DDBJ databases">
        <title>Whole genome shotgun sequence of Gordonia hirsuta NBRC 16056.</title>
        <authorList>
            <person name="Isaki-Nakamura S."/>
            <person name="Hosoyama A."/>
            <person name="Tsuchikane K."/>
            <person name="Katsumata H."/>
            <person name="Baba S."/>
            <person name="Yamazaki S."/>
            <person name="Fujita N."/>
        </authorList>
    </citation>
    <scope>NUCLEOTIDE SEQUENCE [LARGE SCALE GENOMIC DNA]</scope>
    <source>
        <strain evidence="2 3">NBRC 16056</strain>
    </source>
</reference>
<name>L7LAR0_9ACTN</name>
<evidence type="ECO:0000259" key="1">
    <source>
        <dbReference type="Pfam" id="PF03009"/>
    </source>
</evidence>
<dbReference type="eggNOG" id="COG0584">
    <property type="taxonomic scope" value="Bacteria"/>
</dbReference>
<keyword evidence="3" id="KW-1185">Reference proteome</keyword>
<dbReference type="Gene3D" id="3.20.20.190">
    <property type="entry name" value="Phosphatidylinositol (PI) phosphodiesterase"/>
    <property type="match status" value="1"/>
</dbReference>
<dbReference type="Proteomes" id="UP000053405">
    <property type="component" value="Unassembled WGS sequence"/>
</dbReference>